<dbReference type="InterPro" id="IPR038135">
    <property type="entry name" value="Methylthiotransferase_N_sf"/>
</dbReference>
<dbReference type="GO" id="GO:0046872">
    <property type="term" value="F:metal ion binding"/>
    <property type="evidence" value="ECO:0007669"/>
    <property type="project" value="UniProtKB-KW"/>
</dbReference>
<dbReference type="GO" id="GO:0051539">
    <property type="term" value="F:4 iron, 4 sulfur cluster binding"/>
    <property type="evidence" value="ECO:0007669"/>
    <property type="project" value="UniProtKB-KW"/>
</dbReference>
<dbReference type="Gene3D" id="3.40.50.12160">
    <property type="entry name" value="Methylthiotransferase, N-terminal domain"/>
    <property type="match status" value="1"/>
</dbReference>
<dbReference type="SMART" id="SM00729">
    <property type="entry name" value="Elp3"/>
    <property type="match status" value="1"/>
</dbReference>
<dbReference type="PROSITE" id="PS51449">
    <property type="entry name" value="MTTASE_N"/>
    <property type="match status" value="1"/>
</dbReference>
<dbReference type="KEGG" id="trc:DYE49_06830"/>
<evidence type="ECO:0000256" key="3">
    <source>
        <dbReference type="ARBA" id="ARBA00022679"/>
    </source>
</evidence>
<keyword evidence="4" id="KW-0949">S-adenosyl-L-methionine</keyword>
<dbReference type="InterPro" id="IPR058240">
    <property type="entry name" value="rSAM_sf"/>
</dbReference>
<dbReference type="EMBL" id="CP031517">
    <property type="protein sequence ID" value="QOS40181.1"/>
    <property type="molecule type" value="Genomic_DNA"/>
</dbReference>
<organism evidence="10 11">
    <name type="scientific">Treponema rectale</name>
    <dbReference type="NCBI Taxonomy" id="744512"/>
    <lineage>
        <taxon>Bacteria</taxon>
        <taxon>Pseudomonadati</taxon>
        <taxon>Spirochaetota</taxon>
        <taxon>Spirochaetia</taxon>
        <taxon>Spirochaetales</taxon>
        <taxon>Treponemataceae</taxon>
        <taxon>Treponema</taxon>
    </lineage>
</organism>
<accession>A0A7M1XMX9</accession>
<dbReference type="InterPro" id="IPR013848">
    <property type="entry name" value="Methylthiotransferase_N"/>
</dbReference>
<protein>
    <submittedName>
        <fullName evidence="10">tRNA (N(6)-L-threonylcarbamoyladenosine(37)-C(2))-methylthiotransferase MtaB</fullName>
    </submittedName>
</protein>
<name>A0A7M1XMX9_9SPIR</name>
<dbReference type="Pfam" id="PF04055">
    <property type="entry name" value="Radical_SAM"/>
    <property type="match status" value="1"/>
</dbReference>
<sequence>MEKPAVRPMYSNTIHFETLGCRLNQDESEGAARSFFNCGYSCTMEAVTSSAETDESTLLCIINTCTVTNKAEQKARRIIRMCLEKYPNSVVCVTGCYAELDGDSIKAMCPERISIIPGTKKYVLNKIAENLKKLVGAAGFIDDISRLDDFIKLHCSVSASPVQSALVNHKDTVAGKVYIPLPFTLYTPVFEKHSRASLKIQDGCNNSCTFCRIHFARGKAVSLGVDEVLNRVREIEASGKDEVVFTGVNLSQYAGDFYAGETPVKKDFAFLLKYLIENTKKIKFRISSFYPQSVTDSLCESLKSDRVQPFFHLSVQSGSDSVLKAMKRPYGHDDVVNAVKKIRNAKKDCFISCDIIAGFPGESDFDFNETVRLCEECSFSWMHVFPFSPRPGTEAAVMKPQITEAVKTRRAAVLGKIAVDSKIKYIESMKGREFTAVVENSRALRLSLRILKNTSAGSESGIYHAVTDNFIHVEFKSSRYIESSRSVRVRIDQVLEDNIRTGKEIECLSSLVSVNSQM</sequence>
<feature type="domain" description="Radical SAM core" evidence="9">
    <location>
        <begin position="190"/>
        <end position="424"/>
    </location>
</feature>
<keyword evidence="3 10" id="KW-0808">Transferase</keyword>
<dbReference type="PROSITE" id="PS51918">
    <property type="entry name" value="RADICAL_SAM"/>
    <property type="match status" value="1"/>
</dbReference>
<dbReference type="PANTHER" id="PTHR11918:SF45">
    <property type="entry name" value="THREONYLCARBAMOYLADENOSINE TRNA METHYLTHIOTRANSFERASE"/>
    <property type="match status" value="1"/>
</dbReference>
<evidence type="ECO:0000256" key="7">
    <source>
        <dbReference type="ARBA" id="ARBA00023014"/>
    </source>
</evidence>
<dbReference type="Pfam" id="PF00919">
    <property type="entry name" value="UPF0004"/>
    <property type="match status" value="1"/>
</dbReference>
<dbReference type="RefSeq" id="WP_184651540.1">
    <property type="nucleotide sequence ID" value="NZ_JACHFR010000001.1"/>
</dbReference>
<evidence type="ECO:0000256" key="5">
    <source>
        <dbReference type="ARBA" id="ARBA00022723"/>
    </source>
</evidence>
<dbReference type="Gene3D" id="3.80.30.20">
    <property type="entry name" value="tm_1862 like domain"/>
    <property type="match status" value="1"/>
</dbReference>
<dbReference type="PANTHER" id="PTHR11918">
    <property type="entry name" value="RADICAL SAM PROTEINS"/>
    <property type="match status" value="1"/>
</dbReference>
<feature type="domain" description="MTTase N-terminal" evidence="8">
    <location>
        <begin position="12"/>
        <end position="132"/>
    </location>
</feature>
<dbReference type="SUPFAM" id="SSF102114">
    <property type="entry name" value="Radical SAM enzymes"/>
    <property type="match status" value="1"/>
</dbReference>
<reference evidence="10 11" key="1">
    <citation type="submission" date="2018-08" db="EMBL/GenBank/DDBJ databases">
        <title>The first complete genome of Treponema rectale (CHPAT), a commensal spirochete of the bovine rectum.</title>
        <authorList>
            <person name="Staton G.J."/>
            <person name="Clegg S.R."/>
            <person name="Carter S.D."/>
            <person name="Radford A.D."/>
            <person name="Darby A."/>
            <person name="Hall N."/>
            <person name="Birtles R.J."/>
            <person name="Evans N.J."/>
        </authorList>
    </citation>
    <scope>NUCLEOTIDE SEQUENCE [LARGE SCALE GENOMIC DNA]</scope>
    <source>
        <strain evidence="10 11">CHPA</strain>
    </source>
</reference>
<dbReference type="InterPro" id="IPR006467">
    <property type="entry name" value="MiaB-like_bact"/>
</dbReference>
<evidence type="ECO:0000256" key="1">
    <source>
        <dbReference type="ARBA" id="ARBA00001966"/>
    </source>
</evidence>
<dbReference type="PROSITE" id="PS01278">
    <property type="entry name" value="MTTASE_RADICAL"/>
    <property type="match status" value="1"/>
</dbReference>
<keyword evidence="6" id="KW-0408">Iron</keyword>
<dbReference type="NCBIfam" id="TIGR01579">
    <property type="entry name" value="MiaB-like-C"/>
    <property type="match status" value="1"/>
</dbReference>
<keyword evidence="7" id="KW-0411">Iron-sulfur</keyword>
<keyword evidence="2" id="KW-0004">4Fe-4S</keyword>
<keyword evidence="5" id="KW-0479">Metal-binding</keyword>
<dbReference type="InterPro" id="IPR023404">
    <property type="entry name" value="rSAM_horseshoe"/>
</dbReference>
<dbReference type="Proteomes" id="UP000593591">
    <property type="component" value="Chromosome"/>
</dbReference>
<evidence type="ECO:0000313" key="11">
    <source>
        <dbReference type="Proteomes" id="UP000593591"/>
    </source>
</evidence>
<evidence type="ECO:0000259" key="9">
    <source>
        <dbReference type="PROSITE" id="PS51918"/>
    </source>
</evidence>
<dbReference type="SFLD" id="SFLDG01082">
    <property type="entry name" value="B12-binding_domain_containing"/>
    <property type="match status" value="1"/>
</dbReference>
<comment type="cofactor">
    <cofactor evidence="1">
        <name>[4Fe-4S] cluster</name>
        <dbReference type="ChEBI" id="CHEBI:49883"/>
    </cofactor>
</comment>
<dbReference type="AlphaFoldDB" id="A0A7M1XMX9"/>
<evidence type="ECO:0000313" key="10">
    <source>
        <dbReference type="EMBL" id="QOS40181.1"/>
    </source>
</evidence>
<proteinExistence type="predicted"/>
<evidence type="ECO:0000256" key="4">
    <source>
        <dbReference type="ARBA" id="ARBA00022691"/>
    </source>
</evidence>
<gene>
    <name evidence="10" type="ORF">DYE49_06830</name>
</gene>
<dbReference type="CDD" id="cd01335">
    <property type="entry name" value="Radical_SAM"/>
    <property type="match status" value="1"/>
</dbReference>
<dbReference type="InterPro" id="IPR007197">
    <property type="entry name" value="rSAM"/>
</dbReference>
<dbReference type="GO" id="GO:0035598">
    <property type="term" value="F:tRNA (N(6)-L-threonylcarbamoyladenosine(37)-C(2))-methylthiotransferase activity"/>
    <property type="evidence" value="ECO:0007669"/>
    <property type="project" value="TreeGrafter"/>
</dbReference>
<evidence type="ECO:0000256" key="6">
    <source>
        <dbReference type="ARBA" id="ARBA00023004"/>
    </source>
</evidence>
<dbReference type="SFLD" id="SFLDS00029">
    <property type="entry name" value="Radical_SAM"/>
    <property type="match status" value="1"/>
</dbReference>
<dbReference type="InterPro" id="IPR006638">
    <property type="entry name" value="Elp3/MiaA/NifB-like_rSAM"/>
</dbReference>
<evidence type="ECO:0000259" key="8">
    <source>
        <dbReference type="PROSITE" id="PS51449"/>
    </source>
</evidence>
<dbReference type="InterPro" id="IPR020612">
    <property type="entry name" value="Methylthiotransferase_CS"/>
</dbReference>
<evidence type="ECO:0000256" key="2">
    <source>
        <dbReference type="ARBA" id="ARBA00022485"/>
    </source>
</evidence>